<dbReference type="RefSeq" id="WP_148086137.1">
    <property type="nucleotide sequence ID" value="NZ_RJKE01000001.1"/>
</dbReference>
<dbReference type="OrthoDB" id="4290974at2"/>
<sequence length="129" mass="14163">MSVEDLVRFLKERLDRDEAVARACAGAPWTVGAGGTVRVSPTDAAARPDWERLGFVARAENASYAEHIARMNPQRALSTVAAHRSIVETYEKYTLKGPQAPELGLIGPLLRTLAAQYSTHPAYRSEWAL</sequence>
<dbReference type="EMBL" id="RJKE01000001">
    <property type="protein sequence ID" value="ROO88352.1"/>
    <property type="molecule type" value="Genomic_DNA"/>
</dbReference>
<keyword evidence="2" id="KW-1185">Reference proteome</keyword>
<reference evidence="1 2" key="1">
    <citation type="submission" date="2018-11" db="EMBL/GenBank/DDBJ databases">
        <title>Sequencing the genomes of 1000 actinobacteria strains.</title>
        <authorList>
            <person name="Klenk H.-P."/>
        </authorList>
    </citation>
    <scope>NUCLEOTIDE SEQUENCE [LARGE SCALE GENOMIC DNA]</scope>
    <source>
        <strain evidence="1 2">DSM 44254</strain>
    </source>
</reference>
<dbReference type="Proteomes" id="UP000272400">
    <property type="component" value="Unassembled WGS sequence"/>
</dbReference>
<comment type="caution">
    <text evidence="1">The sequence shown here is derived from an EMBL/GenBank/DDBJ whole genome shotgun (WGS) entry which is preliminary data.</text>
</comment>
<gene>
    <name evidence="1" type="ORF">EDD29_6018</name>
</gene>
<dbReference type="InterPro" id="IPR046193">
    <property type="entry name" value="DUF6221"/>
</dbReference>
<name>A0A3N1D494_9ACTN</name>
<evidence type="ECO:0000313" key="1">
    <source>
        <dbReference type="EMBL" id="ROO88352.1"/>
    </source>
</evidence>
<protein>
    <submittedName>
        <fullName evidence="1">Uncharacterized protein</fullName>
    </submittedName>
</protein>
<organism evidence="1 2">
    <name type="scientific">Actinocorallia herbida</name>
    <dbReference type="NCBI Taxonomy" id="58109"/>
    <lineage>
        <taxon>Bacteria</taxon>
        <taxon>Bacillati</taxon>
        <taxon>Actinomycetota</taxon>
        <taxon>Actinomycetes</taxon>
        <taxon>Streptosporangiales</taxon>
        <taxon>Thermomonosporaceae</taxon>
        <taxon>Actinocorallia</taxon>
    </lineage>
</organism>
<accession>A0A3N1D494</accession>
<dbReference type="Pfam" id="PF19730">
    <property type="entry name" value="DUF6221"/>
    <property type="match status" value="1"/>
</dbReference>
<dbReference type="AlphaFoldDB" id="A0A3N1D494"/>
<proteinExistence type="predicted"/>
<evidence type="ECO:0000313" key="2">
    <source>
        <dbReference type="Proteomes" id="UP000272400"/>
    </source>
</evidence>